<evidence type="ECO:0000313" key="2">
    <source>
        <dbReference type="Proteomes" id="UP000636960"/>
    </source>
</evidence>
<comment type="caution">
    <text evidence="1">The sequence shown here is derived from an EMBL/GenBank/DDBJ whole genome shotgun (WGS) entry which is preliminary data.</text>
</comment>
<reference evidence="1" key="1">
    <citation type="submission" date="2021-01" db="EMBL/GenBank/DDBJ databases">
        <title>Whole genome shotgun sequence of Actinoplanes rishiriensis NBRC 108556.</title>
        <authorList>
            <person name="Komaki H."/>
            <person name="Tamura T."/>
        </authorList>
    </citation>
    <scope>NUCLEOTIDE SEQUENCE</scope>
    <source>
        <strain evidence="1">NBRC 108556</strain>
    </source>
</reference>
<keyword evidence="2" id="KW-1185">Reference proteome</keyword>
<organism evidence="1 2">
    <name type="scientific">Paractinoplanes rishiriensis</name>
    <dbReference type="NCBI Taxonomy" id="1050105"/>
    <lineage>
        <taxon>Bacteria</taxon>
        <taxon>Bacillati</taxon>
        <taxon>Actinomycetota</taxon>
        <taxon>Actinomycetes</taxon>
        <taxon>Micromonosporales</taxon>
        <taxon>Micromonosporaceae</taxon>
        <taxon>Paractinoplanes</taxon>
    </lineage>
</organism>
<dbReference type="AlphaFoldDB" id="A0A919N2E1"/>
<accession>A0A919N2E1</accession>
<dbReference type="RefSeq" id="WP_203786634.1">
    <property type="nucleotide sequence ID" value="NZ_BOMV01000076.1"/>
</dbReference>
<gene>
    <name evidence="1" type="ORF">Ari01nite_71170</name>
</gene>
<name>A0A919N2E1_9ACTN</name>
<evidence type="ECO:0000313" key="1">
    <source>
        <dbReference type="EMBL" id="GIE99652.1"/>
    </source>
</evidence>
<protein>
    <submittedName>
        <fullName evidence="1">Uncharacterized protein</fullName>
    </submittedName>
</protein>
<dbReference type="EMBL" id="BOMV01000076">
    <property type="protein sequence ID" value="GIE99652.1"/>
    <property type="molecule type" value="Genomic_DNA"/>
</dbReference>
<dbReference type="Proteomes" id="UP000636960">
    <property type="component" value="Unassembled WGS sequence"/>
</dbReference>
<sequence length="175" mass="19289">MSKTKSVGCYGGPVPERPDPWREIWAYDEALSLVLAQVVRIVEELPADERPRWWAAVEHDLRMHAVVTDLYLDLGLELETAGREEFARLLEDAATRLRDRKEFTAEQAAAWEVHEGATVIFRSAEPRATEPAAELAGALAVLLRGKLEAPSPGALWRYGAPGGREEVAMAGLSAE</sequence>
<proteinExistence type="predicted"/>